<comment type="similarity">
    <text evidence="1">Belongs to the multicopper oxidase family.</text>
</comment>
<evidence type="ECO:0000313" key="10">
    <source>
        <dbReference type="EMBL" id="OCK77849.1"/>
    </source>
</evidence>
<dbReference type="PROSITE" id="PS00079">
    <property type="entry name" value="MULTICOPPER_OXIDASE1"/>
    <property type="match status" value="1"/>
</dbReference>
<feature type="region of interest" description="Disordered" evidence="5">
    <location>
        <begin position="1"/>
        <end position="35"/>
    </location>
</feature>
<evidence type="ECO:0000259" key="8">
    <source>
        <dbReference type="Pfam" id="PF07731"/>
    </source>
</evidence>
<dbReference type="InterPro" id="IPR008972">
    <property type="entry name" value="Cupredoxin"/>
</dbReference>
<dbReference type="GO" id="GO:0016491">
    <property type="term" value="F:oxidoreductase activity"/>
    <property type="evidence" value="ECO:0007669"/>
    <property type="project" value="UniProtKB-KW"/>
</dbReference>
<dbReference type="PROSITE" id="PS00080">
    <property type="entry name" value="MULTICOPPER_OXIDASE2"/>
    <property type="match status" value="1"/>
</dbReference>
<dbReference type="Pfam" id="PF07732">
    <property type="entry name" value="Cu-oxidase_3"/>
    <property type="match status" value="1"/>
</dbReference>
<dbReference type="OrthoDB" id="2121828at2759"/>
<dbReference type="Proteomes" id="UP000250266">
    <property type="component" value="Unassembled WGS sequence"/>
</dbReference>
<dbReference type="FunFam" id="2.60.40.420:FF:000071">
    <property type="entry name" value="Conidial pigment biosynthesis oxidase Abr1/brown 1"/>
    <property type="match status" value="1"/>
</dbReference>
<evidence type="ECO:0000256" key="6">
    <source>
        <dbReference type="SAM" id="Phobius"/>
    </source>
</evidence>
<dbReference type="CDD" id="cd13886">
    <property type="entry name" value="CuRO_2_MCO_like_1"/>
    <property type="match status" value="1"/>
</dbReference>
<keyword evidence="11" id="KW-1185">Reference proteome</keyword>
<dbReference type="Pfam" id="PF07731">
    <property type="entry name" value="Cu-oxidase_2"/>
    <property type="match status" value="1"/>
</dbReference>
<feature type="domain" description="Plastocyanin-like" evidence="9">
    <location>
        <begin position="243"/>
        <end position="357"/>
    </location>
</feature>
<dbReference type="SUPFAM" id="SSF49503">
    <property type="entry name" value="Cupredoxins"/>
    <property type="match status" value="3"/>
</dbReference>
<sequence length="793" mass="89798">MAIQSNALQQQQRQQRDTASQEQQGNLEGAHFDSRSDKAEKMSIMTVQRAVVCVIVLARTKLVGGNVAMPSQLVISLAGLWPYEQVPHIWPMISSRAEIKIFLTMDDDHDDIRVEHGEDDISSSQLSLAQEQERALLPKEDDDTESFELDDRDAVKNSRYRRQTKRNSLLRNILTSKTAILVGALATLGLAIAVVVYILRDDINSLISGPLQPVISDRQDYLLDVNWDFSAAPTRREYHWVIEDKEHNPDGVYRPMTLINGLFPGPLIECNEGDTIVVHVKNRGVNATSIHWHGIFQNGTNWMDGTVGITQCPIAPGANFTYEFRVEGQSGTYWYHAHHAIQASDGLVGPLIIHAKDEKDLQKIEYATDRVVMVQDHYYDLSGALLVDYLANDRENAEPVPDSALINGKNIRNCDDLPNRRCDNSSARMAEFNLEPHKNHRLRFINVGTFAEFQIQIDEHEFAVTEVDGTDVWPEYYHRLNINPAQRYSIIINTNVTSLEAYWLRAHMVTHCFAEENPEMSEEVRAIVRYASSPLEVTEVPSSRDWPEVVEMVCRDLNTTDLYPVIAMEAPATVDDIIFLRANFEIGNWRLSRGFLNSSSWRAPVSSPTLQRLISGYSTANYTFTSSLATPFGFNSDVFSTPRELVYQTTGIRTIDILIQNFDDGNHPMHLHGYKYWVLAQGHGYPPADIMSNLDLSNPLRRDTASVEAFGWALLRFTADNAGIWAFHCHISWHTEAGLLMQFLTRADEVSGWKLPEANERLCALKGHEKGKGPDDEIYFGHWPRGFNDRGSR</sequence>
<dbReference type="Pfam" id="PF00394">
    <property type="entry name" value="Cu-oxidase"/>
    <property type="match status" value="1"/>
</dbReference>
<dbReference type="InterPro" id="IPR011706">
    <property type="entry name" value="Cu-oxidase_C"/>
</dbReference>
<feature type="compositionally biased region" description="Low complexity" evidence="5">
    <location>
        <begin position="1"/>
        <end position="24"/>
    </location>
</feature>
<evidence type="ECO:0000259" key="9">
    <source>
        <dbReference type="Pfam" id="PF07732"/>
    </source>
</evidence>
<keyword evidence="4" id="KW-0186">Copper</keyword>
<evidence type="ECO:0000259" key="7">
    <source>
        <dbReference type="Pfam" id="PF00394"/>
    </source>
</evidence>
<gene>
    <name evidence="10" type="ORF">K432DRAFT_395277</name>
</gene>
<evidence type="ECO:0000256" key="1">
    <source>
        <dbReference type="ARBA" id="ARBA00010609"/>
    </source>
</evidence>
<dbReference type="EMBL" id="KV745097">
    <property type="protein sequence ID" value="OCK77849.1"/>
    <property type="molecule type" value="Genomic_DNA"/>
</dbReference>
<feature type="domain" description="Plastocyanin-like" evidence="7">
    <location>
        <begin position="369"/>
        <end position="512"/>
    </location>
</feature>
<dbReference type="InterPro" id="IPR045087">
    <property type="entry name" value="Cu-oxidase_fam"/>
</dbReference>
<evidence type="ECO:0000256" key="5">
    <source>
        <dbReference type="SAM" id="MobiDB-lite"/>
    </source>
</evidence>
<dbReference type="CDD" id="cd13857">
    <property type="entry name" value="CuRO_1_Diphenol_Ox"/>
    <property type="match status" value="1"/>
</dbReference>
<evidence type="ECO:0000256" key="2">
    <source>
        <dbReference type="ARBA" id="ARBA00022723"/>
    </source>
</evidence>
<dbReference type="PANTHER" id="PTHR11709:SF414">
    <property type="entry name" value="ADR239WP"/>
    <property type="match status" value="1"/>
</dbReference>
<dbReference type="GO" id="GO:0005507">
    <property type="term" value="F:copper ion binding"/>
    <property type="evidence" value="ECO:0007669"/>
    <property type="project" value="InterPro"/>
</dbReference>
<keyword evidence="6" id="KW-0812">Transmembrane</keyword>
<dbReference type="InterPro" id="IPR001117">
    <property type="entry name" value="Cu-oxidase_2nd"/>
</dbReference>
<reference evidence="10 11" key="1">
    <citation type="journal article" date="2016" name="Nat. Commun.">
        <title>Ectomycorrhizal ecology is imprinted in the genome of the dominant symbiotic fungus Cenococcum geophilum.</title>
        <authorList>
            <consortium name="DOE Joint Genome Institute"/>
            <person name="Peter M."/>
            <person name="Kohler A."/>
            <person name="Ohm R.A."/>
            <person name="Kuo A."/>
            <person name="Krutzmann J."/>
            <person name="Morin E."/>
            <person name="Arend M."/>
            <person name="Barry K.W."/>
            <person name="Binder M."/>
            <person name="Choi C."/>
            <person name="Clum A."/>
            <person name="Copeland A."/>
            <person name="Grisel N."/>
            <person name="Haridas S."/>
            <person name="Kipfer T."/>
            <person name="LaButti K."/>
            <person name="Lindquist E."/>
            <person name="Lipzen A."/>
            <person name="Maire R."/>
            <person name="Meier B."/>
            <person name="Mihaltcheva S."/>
            <person name="Molinier V."/>
            <person name="Murat C."/>
            <person name="Poggeler S."/>
            <person name="Quandt C.A."/>
            <person name="Sperisen C."/>
            <person name="Tritt A."/>
            <person name="Tisserant E."/>
            <person name="Crous P.W."/>
            <person name="Henrissat B."/>
            <person name="Nehls U."/>
            <person name="Egli S."/>
            <person name="Spatafora J.W."/>
            <person name="Grigoriev I.V."/>
            <person name="Martin F.M."/>
        </authorList>
    </citation>
    <scope>NUCLEOTIDE SEQUENCE [LARGE SCALE GENOMIC DNA]</scope>
    <source>
        <strain evidence="10 11">CBS 459.81</strain>
    </source>
</reference>
<dbReference type="InterPro" id="IPR011707">
    <property type="entry name" value="Cu-oxidase-like_N"/>
</dbReference>
<evidence type="ECO:0000256" key="4">
    <source>
        <dbReference type="ARBA" id="ARBA00023008"/>
    </source>
</evidence>
<dbReference type="CDD" id="cd13910">
    <property type="entry name" value="CuRO_3_MCO_like_4"/>
    <property type="match status" value="1"/>
</dbReference>
<protein>
    <submittedName>
        <fullName evidence="10">Multicopper oxidase</fullName>
    </submittedName>
</protein>
<feature type="domain" description="Plastocyanin-like" evidence="8">
    <location>
        <begin position="604"/>
        <end position="747"/>
    </location>
</feature>
<feature type="transmembrane region" description="Helical" evidence="6">
    <location>
        <begin position="179"/>
        <end position="199"/>
    </location>
</feature>
<accession>A0A8E2JCV1</accession>
<keyword evidence="3" id="KW-0560">Oxidoreductase</keyword>
<dbReference type="Gene3D" id="2.60.40.420">
    <property type="entry name" value="Cupredoxins - blue copper proteins"/>
    <property type="match status" value="3"/>
</dbReference>
<keyword evidence="6" id="KW-1133">Transmembrane helix</keyword>
<dbReference type="InterPro" id="IPR033138">
    <property type="entry name" value="Cu_oxidase_CS"/>
</dbReference>
<dbReference type="InterPro" id="IPR002355">
    <property type="entry name" value="Cu_oxidase_Cu_BS"/>
</dbReference>
<keyword evidence="2" id="KW-0479">Metal-binding</keyword>
<name>A0A8E2JCV1_9PEZI</name>
<proteinExistence type="inferred from homology"/>
<dbReference type="PANTHER" id="PTHR11709">
    <property type="entry name" value="MULTI-COPPER OXIDASE"/>
    <property type="match status" value="1"/>
</dbReference>
<evidence type="ECO:0000256" key="3">
    <source>
        <dbReference type="ARBA" id="ARBA00023002"/>
    </source>
</evidence>
<keyword evidence="6" id="KW-0472">Membrane</keyword>
<organism evidence="10 11">
    <name type="scientific">Lepidopterella palustris CBS 459.81</name>
    <dbReference type="NCBI Taxonomy" id="1314670"/>
    <lineage>
        <taxon>Eukaryota</taxon>
        <taxon>Fungi</taxon>
        <taxon>Dikarya</taxon>
        <taxon>Ascomycota</taxon>
        <taxon>Pezizomycotina</taxon>
        <taxon>Dothideomycetes</taxon>
        <taxon>Pleosporomycetidae</taxon>
        <taxon>Mytilinidiales</taxon>
        <taxon>Argynnaceae</taxon>
        <taxon>Lepidopterella</taxon>
    </lineage>
</organism>
<evidence type="ECO:0000313" key="11">
    <source>
        <dbReference type="Proteomes" id="UP000250266"/>
    </source>
</evidence>
<dbReference type="AlphaFoldDB" id="A0A8E2JCV1"/>